<organism evidence="9 10">
    <name type="scientific">Colletotrichum navitas</name>
    <dbReference type="NCBI Taxonomy" id="681940"/>
    <lineage>
        <taxon>Eukaryota</taxon>
        <taxon>Fungi</taxon>
        <taxon>Dikarya</taxon>
        <taxon>Ascomycota</taxon>
        <taxon>Pezizomycotina</taxon>
        <taxon>Sordariomycetes</taxon>
        <taxon>Hypocreomycetidae</taxon>
        <taxon>Glomerellales</taxon>
        <taxon>Glomerellaceae</taxon>
        <taxon>Colletotrichum</taxon>
        <taxon>Colletotrichum graminicola species complex</taxon>
    </lineage>
</organism>
<dbReference type="InterPro" id="IPR020846">
    <property type="entry name" value="MFS_dom"/>
</dbReference>
<evidence type="ECO:0000313" key="10">
    <source>
        <dbReference type="Proteomes" id="UP001230504"/>
    </source>
</evidence>
<gene>
    <name evidence="9" type="ORF">LY79DRAFT_594539</name>
</gene>
<evidence type="ECO:0000259" key="8">
    <source>
        <dbReference type="PROSITE" id="PS50850"/>
    </source>
</evidence>
<dbReference type="Pfam" id="PF07690">
    <property type="entry name" value="MFS_1"/>
    <property type="match status" value="1"/>
</dbReference>
<dbReference type="PROSITE" id="PS50850">
    <property type="entry name" value="MFS"/>
    <property type="match status" value="1"/>
</dbReference>
<proteinExistence type="predicted"/>
<dbReference type="GeneID" id="85445938"/>
<evidence type="ECO:0000256" key="6">
    <source>
        <dbReference type="ARBA" id="ARBA00023180"/>
    </source>
</evidence>
<keyword evidence="10" id="KW-1185">Reference proteome</keyword>
<protein>
    <submittedName>
        <fullName evidence="9">Major facilitator superfamily domain-containing protein</fullName>
    </submittedName>
</protein>
<evidence type="ECO:0000256" key="1">
    <source>
        <dbReference type="ARBA" id="ARBA00004141"/>
    </source>
</evidence>
<dbReference type="Gene3D" id="1.20.1250.20">
    <property type="entry name" value="MFS general substrate transporter like domains"/>
    <property type="match status" value="1"/>
</dbReference>
<feature type="transmembrane region" description="Helical" evidence="7">
    <location>
        <begin position="180"/>
        <end position="199"/>
    </location>
</feature>
<dbReference type="GO" id="GO:0140115">
    <property type="term" value="P:export across plasma membrane"/>
    <property type="evidence" value="ECO:0007669"/>
    <property type="project" value="UniProtKB-ARBA"/>
</dbReference>
<dbReference type="InterPro" id="IPR036259">
    <property type="entry name" value="MFS_trans_sf"/>
</dbReference>
<keyword evidence="4 7" id="KW-1133">Transmembrane helix</keyword>
<dbReference type="InterPro" id="IPR011701">
    <property type="entry name" value="MFS"/>
</dbReference>
<dbReference type="PANTHER" id="PTHR23502:SF51">
    <property type="entry name" value="QUINIDINE RESISTANCE PROTEIN 1-RELATED"/>
    <property type="match status" value="1"/>
</dbReference>
<evidence type="ECO:0000256" key="4">
    <source>
        <dbReference type="ARBA" id="ARBA00022989"/>
    </source>
</evidence>
<name>A0AAD8PMG3_9PEZI</name>
<feature type="transmembrane region" description="Helical" evidence="7">
    <location>
        <begin position="440"/>
        <end position="461"/>
    </location>
</feature>
<feature type="transmembrane region" description="Helical" evidence="7">
    <location>
        <begin position="258"/>
        <end position="278"/>
    </location>
</feature>
<feature type="transmembrane region" description="Helical" evidence="7">
    <location>
        <begin position="298"/>
        <end position="315"/>
    </location>
</feature>
<reference evidence="9" key="1">
    <citation type="submission" date="2021-06" db="EMBL/GenBank/DDBJ databases">
        <title>Comparative genomics, transcriptomics and evolutionary studies reveal genomic signatures of adaptation to plant cell wall in hemibiotrophic fungi.</title>
        <authorList>
            <consortium name="DOE Joint Genome Institute"/>
            <person name="Baroncelli R."/>
            <person name="Diaz J.F."/>
            <person name="Benocci T."/>
            <person name="Peng M."/>
            <person name="Battaglia E."/>
            <person name="Haridas S."/>
            <person name="Andreopoulos W."/>
            <person name="Labutti K."/>
            <person name="Pangilinan J."/>
            <person name="Floch G.L."/>
            <person name="Makela M.R."/>
            <person name="Henrissat B."/>
            <person name="Grigoriev I.V."/>
            <person name="Crouch J.A."/>
            <person name="De Vries R.P."/>
            <person name="Sukno S.A."/>
            <person name="Thon M.R."/>
        </authorList>
    </citation>
    <scope>NUCLEOTIDE SEQUENCE</scope>
    <source>
        <strain evidence="9">CBS 125086</strain>
    </source>
</reference>
<feature type="transmembrane region" description="Helical" evidence="7">
    <location>
        <begin position="375"/>
        <end position="396"/>
    </location>
</feature>
<dbReference type="SUPFAM" id="SSF103473">
    <property type="entry name" value="MFS general substrate transporter"/>
    <property type="match status" value="1"/>
</dbReference>
<dbReference type="AlphaFoldDB" id="A0AAD8PMG3"/>
<evidence type="ECO:0000256" key="2">
    <source>
        <dbReference type="ARBA" id="ARBA00022448"/>
    </source>
</evidence>
<keyword evidence="5 7" id="KW-0472">Membrane</keyword>
<feature type="transmembrane region" description="Helical" evidence="7">
    <location>
        <begin position="149"/>
        <end position="174"/>
    </location>
</feature>
<feature type="transmembrane region" description="Helical" evidence="7">
    <location>
        <begin position="24"/>
        <end position="44"/>
    </location>
</feature>
<accession>A0AAD8PMG3</accession>
<evidence type="ECO:0000256" key="5">
    <source>
        <dbReference type="ARBA" id="ARBA00023136"/>
    </source>
</evidence>
<keyword evidence="6" id="KW-0325">Glycoprotein</keyword>
<feature type="transmembrane region" description="Helical" evidence="7">
    <location>
        <begin position="91"/>
        <end position="108"/>
    </location>
</feature>
<dbReference type="GO" id="GO:0005886">
    <property type="term" value="C:plasma membrane"/>
    <property type="evidence" value="ECO:0007669"/>
    <property type="project" value="TreeGrafter"/>
</dbReference>
<dbReference type="GO" id="GO:0015137">
    <property type="term" value="F:citrate transmembrane transporter activity"/>
    <property type="evidence" value="ECO:0007669"/>
    <property type="project" value="UniProtKB-ARBA"/>
</dbReference>
<evidence type="ECO:0000256" key="3">
    <source>
        <dbReference type="ARBA" id="ARBA00022692"/>
    </source>
</evidence>
<comment type="subcellular location">
    <subcellularLocation>
        <location evidence="1">Membrane</location>
        <topology evidence="1">Multi-pass membrane protein</topology>
    </subcellularLocation>
</comment>
<dbReference type="FunFam" id="1.20.1250.20:FF:000172">
    <property type="entry name" value="MFS multidrug resistance transporter"/>
    <property type="match status" value="1"/>
</dbReference>
<dbReference type="Proteomes" id="UP001230504">
    <property type="component" value="Unassembled WGS sequence"/>
</dbReference>
<feature type="transmembrane region" description="Helical" evidence="7">
    <location>
        <begin position="350"/>
        <end position="369"/>
    </location>
</feature>
<evidence type="ECO:0000313" key="9">
    <source>
        <dbReference type="EMBL" id="KAK1570069.1"/>
    </source>
</evidence>
<dbReference type="Gene3D" id="1.20.1720.10">
    <property type="entry name" value="Multidrug resistance protein D"/>
    <property type="match status" value="1"/>
</dbReference>
<sequence>MAAELPFPSDNVHYSIYSPAAKRALVFSSSFAGLLSSLSGHIYFPALTLIARDLNVSDSLVNLSISTYMILEGLTPAFSAQISDTCGRRPVFIMCLVIFLGANIGLAIQNSYAALLVLRMVQSAGSSGAQSLVSPIVADVAAPAERGAYVGYAAGLAMLAAAVGPVIGGLMVRYAGWHSIFWLLAALGAATLLPMALFFPETCRKIVGNGSVPPQWWNQSGIDVLLQRRKKGGAEIKPPPLKFPNPLRPVLLLLKPECGFPLLYSSILACSYFATLALIPTQFSHVYSFNELQVSLCYLPYGIGALLAALSRGYFIDANFRRHAAALGIAVDNNKTDLIDFPIERARIEVAAPTIGLGTACTVSFGWMLHAGAHVSGPLIMLLALGFCAGATLSCIQTLMLDINPGRAGTVVASNSLLRCVLGAGATAGVVPLINGVGIGWAMTVFGGLNALFMPLLWYIMRKGPDWRKRSKESLRA</sequence>
<evidence type="ECO:0000256" key="7">
    <source>
        <dbReference type="SAM" id="Phobius"/>
    </source>
</evidence>
<dbReference type="PANTHER" id="PTHR23502">
    <property type="entry name" value="MAJOR FACILITATOR SUPERFAMILY"/>
    <property type="match status" value="1"/>
</dbReference>
<keyword evidence="2" id="KW-0813">Transport</keyword>
<dbReference type="RefSeq" id="XP_060408249.1">
    <property type="nucleotide sequence ID" value="XM_060561698.1"/>
</dbReference>
<dbReference type="FunFam" id="1.20.1720.10:FF:000009">
    <property type="entry name" value="MFS multidrug transporter"/>
    <property type="match status" value="1"/>
</dbReference>
<dbReference type="EMBL" id="JAHLJV010000114">
    <property type="protein sequence ID" value="KAK1570069.1"/>
    <property type="molecule type" value="Genomic_DNA"/>
</dbReference>
<feature type="domain" description="Major facilitator superfamily (MFS) profile" evidence="8">
    <location>
        <begin position="25"/>
        <end position="465"/>
    </location>
</feature>
<keyword evidence="3 7" id="KW-0812">Transmembrane</keyword>
<comment type="caution">
    <text evidence="9">The sequence shown here is derived from an EMBL/GenBank/DDBJ whole genome shotgun (WGS) entry which is preliminary data.</text>
</comment>